<dbReference type="EMBL" id="JACCBK010000001">
    <property type="protein sequence ID" value="NYD86812.1"/>
    <property type="molecule type" value="Genomic_DNA"/>
</dbReference>
<keyword evidence="4" id="KW-1185">Reference proteome</keyword>
<evidence type="ECO:0000313" key="2">
    <source>
        <dbReference type="EMBL" id="NYD86812.1"/>
    </source>
</evidence>
<gene>
    <name evidence="2" type="ORF">BKA21_002361</name>
    <name evidence="1" type="ORF">Col01nite_15620</name>
</gene>
<accession>A0A7Y9FH41</accession>
<dbReference type="Proteomes" id="UP000577956">
    <property type="component" value="Unassembled WGS sequence"/>
</dbReference>
<evidence type="ECO:0000313" key="4">
    <source>
        <dbReference type="Proteomes" id="UP000618382"/>
    </source>
</evidence>
<organism evidence="2 3">
    <name type="scientific">Cellulomonas oligotrophica</name>
    <dbReference type="NCBI Taxonomy" id="931536"/>
    <lineage>
        <taxon>Bacteria</taxon>
        <taxon>Bacillati</taxon>
        <taxon>Actinomycetota</taxon>
        <taxon>Actinomycetes</taxon>
        <taxon>Micrococcales</taxon>
        <taxon>Cellulomonadaceae</taxon>
        <taxon>Cellulomonas</taxon>
    </lineage>
</organism>
<evidence type="ECO:0000313" key="3">
    <source>
        <dbReference type="Proteomes" id="UP000577956"/>
    </source>
</evidence>
<protein>
    <submittedName>
        <fullName evidence="2">Uncharacterized protein</fullName>
    </submittedName>
</protein>
<dbReference type="EMBL" id="BONN01000003">
    <property type="protein sequence ID" value="GIG32403.1"/>
    <property type="molecule type" value="Genomic_DNA"/>
</dbReference>
<sequence length="289" mass="30237">MRPYRTSDLARSALVRLLLALDGRTDDLTVVGGLTPPFLTEPVTPPHRGTADVDLYLEVGVVYDRDDLTFGWLEAGLRRAGFTPVRDDIAWQWAAHVAGAAVRLDVLCDALDSPGRQIALPGCDALTAMNVAGPGGVGDDRVRRDLPVSPEDRAAVGLTGDDPSTVTVPFAGLGGYLLTKSAALLGRSAAKDVYDLAFVLLHSTAGGPEALARTMLRAVPQRQTVDHLGSFRAALRRLVETDAADVYAAQRVLEGDRTPAAVIAADVVTAATLCLDALAAPASGDPPAA</sequence>
<dbReference type="Proteomes" id="UP000618382">
    <property type="component" value="Unassembled WGS sequence"/>
</dbReference>
<reference evidence="1 4" key="2">
    <citation type="submission" date="2021-01" db="EMBL/GenBank/DDBJ databases">
        <title>Whole genome shotgun sequence of Cellulomonas oligotrophica NBRC 109435.</title>
        <authorList>
            <person name="Komaki H."/>
            <person name="Tamura T."/>
        </authorList>
    </citation>
    <scope>NUCLEOTIDE SEQUENCE [LARGE SCALE GENOMIC DNA]</scope>
    <source>
        <strain evidence="1 4">NBRC 109435</strain>
    </source>
</reference>
<proteinExistence type="predicted"/>
<name>A0A7Y9FH41_9CELL</name>
<dbReference type="AlphaFoldDB" id="A0A7Y9FH41"/>
<dbReference type="RefSeq" id="WP_140459317.1">
    <property type="nucleotide sequence ID" value="NZ_BAABFI010000001.1"/>
</dbReference>
<comment type="caution">
    <text evidence="2">The sequence shown here is derived from an EMBL/GenBank/DDBJ whole genome shotgun (WGS) entry which is preliminary data.</text>
</comment>
<evidence type="ECO:0000313" key="1">
    <source>
        <dbReference type="EMBL" id="GIG32403.1"/>
    </source>
</evidence>
<reference evidence="2 3" key="1">
    <citation type="submission" date="2020-07" db="EMBL/GenBank/DDBJ databases">
        <title>Sequencing the genomes of 1000 actinobacteria strains.</title>
        <authorList>
            <person name="Klenk H.-P."/>
        </authorList>
    </citation>
    <scope>NUCLEOTIDE SEQUENCE [LARGE SCALE GENOMIC DNA]</scope>
    <source>
        <strain evidence="2 3">DSM 24482</strain>
    </source>
</reference>